<accession>A0A1H4KYX5</accession>
<feature type="compositionally biased region" description="Basic and acidic residues" evidence="1">
    <location>
        <begin position="42"/>
        <end position="55"/>
    </location>
</feature>
<feature type="region of interest" description="Disordered" evidence="1">
    <location>
        <begin position="42"/>
        <end position="66"/>
    </location>
</feature>
<reference evidence="2 3" key="1">
    <citation type="submission" date="2016-10" db="EMBL/GenBank/DDBJ databases">
        <authorList>
            <person name="de Groot N.N."/>
        </authorList>
    </citation>
    <scope>NUCLEOTIDE SEQUENCE [LARGE SCALE GENOMIC DNA]</scope>
    <source>
        <strain evidence="2 3">AB35.6</strain>
    </source>
</reference>
<sequence length="128" mass="13712">MRLRREFRSQLIIAGLPGSVRVPHQSGCPVLCEAKRGYRAKRDPQFPGLDSREDNGTPGYTAHPFAITPRKNGPPVYAVFCLRSSSNDTTIVTARIAKITTSEIIGVTSIHGAASILPAAKASTAARP</sequence>
<dbReference type="EMBL" id="FNSD01000001">
    <property type="protein sequence ID" value="SEB63308.1"/>
    <property type="molecule type" value="Genomic_DNA"/>
</dbReference>
<protein>
    <submittedName>
        <fullName evidence="2">Uncharacterized protein</fullName>
    </submittedName>
</protein>
<evidence type="ECO:0000256" key="1">
    <source>
        <dbReference type="SAM" id="MobiDB-lite"/>
    </source>
</evidence>
<dbReference type="AlphaFoldDB" id="A0A1H4KYX5"/>
<name>A0A1H4KYX5_9BACT</name>
<organism evidence="2 3">
    <name type="scientific">Terriglobus roseus</name>
    <dbReference type="NCBI Taxonomy" id="392734"/>
    <lineage>
        <taxon>Bacteria</taxon>
        <taxon>Pseudomonadati</taxon>
        <taxon>Acidobacteriota</taxon>
        <taxon>Terriglobia</taxon>
        <taxon>Terriglobales</taxon>
        <taxon>Acidobacteriaceae</taxon>
        <taxon>Terriglobus</taxon>
    </lineage>
</organism>
<evidence type="ECO:0000313" key="2">
    <source>
        <dbReference type="EMBL" id="SEB63308.1"/>
    </source>
</evidence>
<gene>
    <name evidence="2" type="ORF">SAMN05443244_1397</name>
</gene>
<dbReference type="Proteomes" id="UP000182409">
    <property type="component" value="Unassembled WGS sequence"/>
</dbReference>
<proteinExistence type="predicted"/>
<evidence type="ECO:0000313" key="3">
    <source>
        <dbReference type="Proteomes" id="UP000182409"/>
    </source>
</evidence>